<evidence type="ECO:0000256" key="5">
    <source>
        <dbReference type="ARBA" id="ARBA00022801"/>
    </source>
</evidence>
<dbReference type="MEROPS" id="M23.009"/>
<keyword evidence="3" id="KW-0645">Protease</keyword>
<dbReference type="InterPro" id="IPR045834">
    <property type="entry name" value="Csd3_N2"/>
</dbReference>
<dbReference type="Pfam" id="PF19425">
    <property type="entry name" value="Csd3_N2"/>
    <property type="match status" value="1"/>
</dbReference>
<dbReference type="PANTHER" id="PTHR21666">
    <property type="entry name" value="PEPTIDASE-RELATED"/>
    <property type="match status" value="1"/>
</dbReference>
<keyword evidence="4" id="KW-0479">Metal-binding</keyword>
<dbReference type="EMBL" id="GU567953">
    <property type="protein sequence ID" value="ADI21409.1"/>
    <property type="molecule type" value="Genomic_DNA"/>
</dbReference>
<dbReference type="Gene3D" id="3.10.450.350">
    <property type="match status" value="1"/>
</dbReference>
<dbReference type="GO" id="GO:0004222">
    <property type="term" value="F:metalloendopeptidase activity"/>
    <property type="evidence" value="ECO:0007669"/>
    <property type="project" value="TreeGrafter"/>
</dbReference>
<protein>
    <submittedName>
        <fullName evidence="10">Membrane proteins related to metalloendopeptidases</fullName>
    </submittedName>
</protein>
<dbReference type="CDD" id="cd12797">
    <property type="entry name" value="M23_peptidase"/>
    <property type="match status" value="1"/>
</dbReference>
<dbReference type="Gene3D" id="2.70.70.10">
    <property type="entry name" value="Glucose Permease (Domain IIA)"/>
    <property type="match status" value="1"/>
</dbReference>
<dbReference type="GO" id="GO:0030313">
    <property type="term" value="C:cell envelope"/>
    <property type="evidence" value="ECO:0007669"/>
    <property type="project" value="UniProtKB-SubCell"/>
</dbReference>
<evidence type="ECO:0000256" key="2">
    <source>
        <dbReference type="ARBA" id="ARBA00004196"/>
    </source>
</evidence>
<feature type="domain" description="Csd3-like second N-terminal" evidence="9">
    <location>
        <begin position="165"/>
        <end position="280"/>
    </location>
</feature>
<evidence type="ECO:0000259" key="9">
    <source>
        <dbReference type="Pfam" id="PF19425"/>
    </source>
</evidence>
<keyword evidence="6" id="KW-0862">Zinc</keyword>
<proteinExistence type="predicted"/>
<dbReference type="FunFam" id="2.70.70.10:FF:000002">
    <property type="entry name" value="Murein DD-endopeptidase MepM"/>
    <property type="match status" value="1"/>
</dbReference>
<evidence type="ECO:0000256" key="4">
    <source>
        <dbReference type="ARBA" id="ARBA00022723"/>
    </source>
</evidence>
<evidence type="ECO:0000256" key="6">
    <source>
        <dbReference type="ARBA" id="ARBA00022833"/>
    </source>
</evidence>
<keyword evidence="5" id="KW-0378">Hydrolase</keyword>
<evidence type="ECO:0000313" key="10">
    <source>
        <dbReference type="EMBL" id="ADI21409.1"/>
    </source>
</evidence>
<dbReference type="Pfam" id="PF01551">
    <property type="entry name" value="Peptidase_M23"/>
    <property type="match status" value="1"/>
</dbReference>
<dbReference type="InterPro" id="IPR011055">
    <property type="entry name" value="Dup_hybrid_motif"/>
</dbReference>
<reference evidence="10" key="1">
    <citation type="submission" date="2010-01" db="EMBL/GenBank/DDBJ databases">
        <title>Genome fragments of uncultured bacteria from the North Pacific subtropical Gyre.</title>
        <authorList>
            <person name="Pham V.D."/>
            <person name="Delong E.F."/>
        </authorList>
    </citation>
    <scope>NUCLEOTIDE SEQUENCE</scope>
</reference>
<dbReference type="SUPFAM" id="SSF51261">
    <property type="entry name" value="Duplicated hybrid motif"/>
    <property type="match status" value="1"/>
</dbReference>
<evidence type="ECO:0000256" key="7">
    <source>
        <dbReference type="ARBA" id="ARBA00023049"/>
    </source>
</evidence>
<feature type="domain" description="M23ase beta-sheet core" evidence="8">
    <location>
        <begin position="293"/>
        <end position="389"/>
    </location>
</feature>
<dbReference type="InterPro" id="IPR016047">
    <property type="entry name" value="M23ase_b-sheet_dom"/>
</dbReference>
<keyword evidence="7" id="KW-0482">Metalloprotease</keyword>
<evidence type="ECO:0000256" key="3">
    <source>
        <dbReference type="ARBA" id="ARBA00022670"/>
    </source>
</evidence>
<accession>E7C1T5</accession>
<evidence type="ECO:0000256" key="1">
    <source>
        <dbReference type="ARBA" id="ARBA00001947"/>
    </source>
</evidence>
<evidence type="ECO:0000259" key="8">
    <source>
        <dbReference type="Pfam" id="PF01551"/>
    </source>
</evidence>
<dbReference type="GO" id="GO:0006508">
    <property type="term" value="P:proteolysis"/>
    <property type="evidence" value="ECO:0007669"/>
    <property type="project" value="UniProtKB-KW"/>
</dbReference>
<sequence length="431" mass="48928">MKNIIFEIRYYLLFLVLSVGFFLTIIFSSESSTNSVNENFNSREIERSNIDLEKFLPLTSEKEQTSNRTHIIYVEKNNTLIELLDKAGLSNKYIRALIKAKGSEKLANLKIGDKLEIDINRDQVPENIFLTSDGLNGINANFKNGLFSIGTASRQPDVLERFASVEIEDSLYSSALKSGIPDSVIMDMVYIFGWDIDFIFDIRPGDSFDILYEEYFLKGNQVKNGDIKAARFKRGKKVYTAIRYFLKNGEKEFFSIRGKNVEKAFLRSPVEFSYISSKYNLKRMHPILNKIKAHTGVDYAAPTGTPVRTTGDGTVSFRGNNGGYGKLIEIKHSEDYSTRYAHLSRYKKNLKVGDKVSQGEVIGYVGSTGRSTGPHLHYEFRVNGMHTDPLTVKLPAAKPISENEKDSFFKTAIEAMNMMDDYYLKLYAESN</sequence>
<comment type="cofactor">
    <cofactor evidence="1">
        <name>Zn(2+)</name>
        <dbReference type="ChEBI" id="CHEBI:29105"/>
    </cofactor>
</comment>
<dbReference type="GO" id="GO:0046872">
    <property type="term" value="F:metal ion binding"/>
    <property type="evidence" value="ECO:0007669"/>
    <property type="project" value="UniProtKB-KW"/>
</dbReference>
<dbReference type="PANTHER" id="PTHR21666:SF288">
    <property type="entry name" value="CELL DIVISION PROTEIN YTFB"/>
    <property type="match status" value="1"/>
</dbReference>
<dbReference type="AlphaFoldDB" id="E7C1T5"/>
<name>E7C1T5_9GAMM</name>
<comment type="subcellular location">
    <subcellularLocation>
        <location evidence="2">Cell envelope</location>
    </subcellularLocation>
</comment>
<organism evidence="10">
    <name type="scientific">uncultured gamma proteobacterium HF0010_21A16</name>
    <dbReference type="NCBI Taxonomy" id="723563"/>
    <lineage>
        <taxon>Bacteria</taxon>
        <taxon>Pseudomonadati</taxon>
        <taxon>Pseudomonadota</taxon>
        <taxon>Gammaproteobacteria</taxon>
        <taxon>environmental samples</taxon>
    </lineage>
</organism>
<dbReference type="InterPro" id="IPR050570">
    <property type="entry name" value="Cell_wall_metabolism_enzyme"/>
</dbReference>